<dbReference type="EMBL" id="LAZR01019691">
    <property type="protein sequence ID" value="KKL91592.1"/>
    <property type="molecule type" value="Genomic_DNA"/>
</dbReference>
<reference evidence="2" key="1">
    <citation type="journal article" date="2015" name="Nature">
        <title>Complex archaea that bridge the gap between prokaryotes and eukaryotes.</title>
        <authorList>
            <person name="Spang A."/>
            <person name="Saw J.H."/>
            <person name="Jorgensen S.L."/>
            <person name="Zaremba-Niedzwiedzka K."/>
            <person name="Martijn J."/>
            <person name="Lind A.E."/>
            <person name="van Eijk R."/>
            <person name="Schleper C."/>
            <person name="Guy L."/>
            <person name="Ettema T.J."/>
        </authorList>
    </citation>
    <scope>NUCLEOTIDE SEQUENCE</scope>
</reference>
<dbReference type="InterPro" id="IPR058987">
    <property type="entry name" value="MPN635_N"/>
</dbReference>
<feature type="domain" description="MPN635 N-terminal" evidence="1">
    <location>
        <begin position="153"/>
        <end position="243"/>
    </location>
</feature>
<proteinExistence type="predicted"/>
<comment type="caution">
    <text evidence="2">The sequence shown here is derived from an EMBL/GenBank/DDBJ whole genome shotgun (WGS) entry which is preliminary data.</text>
</comment>
<dbReference type="AlphaFoldDB" id="A0A0F9IWX3"/>
<protein>
    <recommendedName>
        <fullName evidence="1">MPN635 N-terminal domain-containing protein</fullName>
    </recommendedName>
</protein>
<accession>A0A0F9IWX3</accession>
<evidence type="ECO:0000313" key="2">
    <source>
        <dbReference type="EMBL" id="KKL91592.1"/>
    </source>
</evidence>
<evidence type="ECO:0000259" key="1">
    <source>
        <dbReference type="Pfam" id="PF25856"/>
    </source>
</evidence>
<dbReference type="SUPFAM" id="SSF55874">
    <property type="entry name" value="ATPase domain of HSP90 chaperone/DNA topoisomerase II/histidine kinase"/>
    <property type="match status" value="1"/>
</dbReference>
<dbReference type="InterPro" id="IPR036890">
    <property type="entry name" value="HATPase_C_sf"/>
</dbReference>
<gene>
    <name evidence="2" type="ORF">LCGC14_1893130</name>
</gene>
<organism evidence="2">
    <name type="scientific">marine sediment metagenome</name>
    <dbReference type="NCBI Taxonomy" id="412755"/>
    <lineage>
        <taxon>unclassified sequences</taxon>
        <taxon>metagenomes</taxon>
        <taxon>ecological metagenomes</taxon>
    </lineage>
</organism>
<sequence>MANKRSFDLNIEKILEDWDIHHGIREIIANAIDEQKLTSTEDILVFRDDDGYWHIRDFGRGLKYEHLTQNENEEKLKNPNLIGKFGIGLKDALATFDRNKVFVLLKSKYVDITIEASEKHGFEDIVTLHAVISQPSDSEIIGTDVILGDVSEENIEKAKALFLRFSSEELVESTDYGDVYKNTKDNASIYINGVKVAEEEKFLFSYNITSLTSQISKALNRERTNVGRNAYRDRVMKILLSCRGENIAKMLIKDLQKIEQGMNHDELSWIDVQKHAVRILSSETNAIFFTSSEIQNSFHLIDDAKSKGLNIITIPDNLREKIHDLKDLSGNPIRDINQFIIEDHESFEFKFINLKDLKTSEKKIFNLTNKIFELIGGKPRRVKEIRISETMRKDTSTFREVDGLWESATGTIIVKRNTLTSIERFSGTLIHEVGHCTSGREDITREFELELTRLIGIIVLRYLNLES</sequence>
<dbReference type="Pfam" id="PF25856">
    <property type="entry name" value="MPN635_N"/>
    <property type="match status" value="1"/>
</dbReference>
<name>A0A0F9IWX3_9ZZZZ</name>